<evidence type="ECO:0000313" key="2">
    <source>
        <dbReference type="EMBL" id="KMO41783.1"/>
    </source>
</evidence>
<feature type="compositionally biased region" description="Polar residues" evidence="1">
    <location>
        <begin position="1"/>
        <end position="14"/>
    </location>
</feature>
<dbReference type="EMBL" id="LABZ01000078">
    <property type="protein sequence ID" value="KMO41783.1"/>
    <property type="molecule type" value="Genomic_DNA"/>
</dbReference>
<evidence type="ECO:0000256" key="1">
    <source>
        <dbReference type="SAM" id="MobiDB-lite"/>
    </source>
</evidence>
<reference evidence="2 3" key="1">
    <citation type="submission" date="2015-03" db="EMBL/GenBank/DDBJ databases">
        <title>Genome sequencing of Methylobacterium tarhaniae DSM 25844.</title>
        <authorList>
            <person name="Chaudhry V."/>
            <person name="Patil P.B."/>
        </authorList>
    </citation>
    <scope>NUCLEOTIDE SEQUENCE [LARGE SCALE GENOMIC DNA]</scope>
    <source>
        <strain evidence="2 3">DSM 25844</strain>
    </source>
</reference>
<protein>
    <submittedName>
        <fullName evidence="2">Uncharacterized protein</fullName>
    </submittedName>
</protein>
<dbReference type="RefSeq" id="WP_048451198.1">
    <property type="nucleotide sequence ID" value="NZ_JBNNPJ010000096.1"/>
</dbReference>
<name>A0A0J6T878_9HYPH</name>
<keyword evidence="3" id="KW-1185">Reference proteome</keyword>
<dbReference type="PATRIC" id="fig|1187852.3.peg.6372"/>
<gene>
    <name evidence="2" type="ORF">VQ03_12185</name>
</gene>
<comment type="caution">
    <text evidence="2">The sequence shown here is derived from an EMBL/GenBank/DDBJ whole genome shotgun (WGS) entry which is preliminary data.</text>
</comment>
<sequence>METLTTKPAPQSATPPAAIGNEPFMSADDLAAYSARMRAARALKENEGLDRAGKAREELVKQLAEPIAITPEKVNEITQRLLHKLRIAAEQGQKELLVMRFPNLMCSDKGRAINNGEAGWAETLTGRPRQAYEFWRDRLHPAGYGLKAMVVDWPDGMPGDIGFFLTWKGAQA</sequence>
<feature type="region of interest" description="Disordered" evidence="1">
    <location>
        <begin position="1"/>
        <end position="22"/>
    </location>
</feature>
<dbReference type="Proteomes" id="UP000036449">
    <property type="component" value="Unassembled WGS sequence"/>
</dbReference>
<accession>A0A0J6T878</accession>
<proteinExistence type="predicted"/>
<organism evidence="2 3">
    <name type="scientific">Methylobacterium tarhaniae</name>
    <dbReference type="NCBI Taxonomy" id="1187852"/>
    <lineage>
        <taxon>Bacteria</taxon>
        <taxon>Pseudomonadati</taxon>
        <taxon>Pseudomonadota</taxon>
        <taxon>Alphaproteobacteria</taxon>
        <taxon>Hyphomicrobiales</taxon>
        <taxon>Methylobacteriaceae</taxon>
        <taxon>Methylobacterium</taxon>
    </lineage>
</organism>
<dbReference type="OrthoDB" id="7871683at2"/>
<evidence type="ECO:0000313" key="3">
    <source>
        <dbReference type="Proteomes" id="UP000036449"/>
    </source>
</evidence>
<dbReference type="AlphaFoldDB" id="A0A0J6T878"/>